<dbReference type="InterPro" id="IPR011989">
    <property type="entry name" value="ARM-like"/>
</dbReference>
<name>A0ABR2L1C4_9EUKA</name>
<evidence type="ECO:0008006" key="3">
    <source>
        <dbReference type="Google" id="ProtNLM"/>
    </source>
</evidence>
<comment type="caution">
    <text evidence="1">The sequence shown here is derived from an EMBL/GenBank/DDBJ whole genome shotgun (WGS) entry which is preliminary data.</text>
</comment>
<gene>
    <name evidence="1" type="ORF">M9Y10_015091</name>
</gene>
<organism evidence="1 2">
    <name type="scientific">Tritrichomonas musculus</name>
    <dbReference type="NCBI Taxonomy" id="1915356"/>
    <lineage>
        <taxon>Eukaryota</taxon>
        <taxon>Metamonada</taxon>
        <taxon>Parabasalia</taxon>
        <taxon>Tritrichomonadida</taxon>
        <taxon>Tritrichomonadidae</taxon>
        <taxon>Tritrichomonas</taxon>
    </lineage>
</organism>
<reference evidence="1 2" key="1">
    <citation type="submission" date="2024-04" db="EMBL/GenBank/DDBJ databases">
        <title>Tritrichomonas musculus Genome.</title>
        <authorList>
            <person name="Alves-Ferreira E."/>
            <person name="Grigg M."/>
            <person name="Lorenzi H."/>
            <person name="Galac M."/>
        </authorList>
    </citation>
    <scope>NUCLEOTIDE SEQUENCE [LARGE SCALE GENOMIC DNA]</scope>
    <source>
        <strain evidence="1 2">EAF2021</strain>
    </source>
</reference>
<dbReference type="SUPFAM" id="SSF48371">
    <property type="entry name" value="ARM repeat"/>
    <property type="match status" value="1"/>
</dbReference>
<sequence length="553" mass="62320">MEEVKQILTKGAELIDKKEYVEANKLFTEGLSKIEENKNENLEYKKLYYELLLKRSFNSFLQENYDIAEDDVKIILKSCAETQEDPKEKELQIQTLSTAHFRLGQINELRGNLLTCLKEYDLSVSLVPDGEGKASLSRVYTDIGLPPISDAPEMAPFLKISKCLLKDENELLEALTNSLKYIKTSTFDAATFSTVGGCRIYFSVIQVYMKAPAILGACIQCLTVLAQKGAKDVYSGYPLIKHVFDFAVINNRPLFALLIQLIKYTPPSLLMYMDKLDFIDPLCDGLTLDLNDEETETVMYLIFHMADKDEQIQKVHNEGVTEICLKKRNNGSFMLLSKLCFVEEACKLAVKEGIIDWTIQFLSNDKSEVHLLLASLTILPEALKVAKNNNNDNNNNDNSFNEMIQKIVPLVVKCILSHTKEVVIVSNGFNVLTFCLPFAKQEIIQLKVIQAASVLLSVHNDDAKTAATIIEFLFDCCEVLGPEEVKKVRPVLQTAMKTLNTHANNPLVVEYGAGLAVYLDHHRMNELLQAAMEVCPKSDILKRMKEIARTHKA</sequence>
<proteinExistence type="predicted"/>
<protein>
    <recommendedName>
        <fullName evidence="3">TPR Domain containing protein</fullName>
    </recommendedName>
</protein>
<dbReference type="Gene3D" id="1.25.10.10">
    <property type="entry name" value="Leucine-rich Repeat Variant"/>
    <property type="match status" value="1"/>
</dbReference>
<dbReference type="InterPro" id="IPR016024">
    <property type="entry name" value="ARM-type_fold"/>
</dbReference>
<evidence type="ECO:0000313" key="1">
    <source>
        <dbReference type="EMBL" id="KAK8897157.1"/>
    </source>
</evidence>
<dbReference type="SUPFAM" id="SSF48452">
    <property type="entry name" value="TPR-like"/>
    <property type="match status" value="1"/>
</dbReference>
<dbReference type="EMBL" id="JAPFFF010000002">
    <property type="protein sequence ID" value="KAK8897157.1"/>
    <property type="molecule type" value="Genomic_DNA"/>
</dbReference>
<dbReference type="InterPro" id="IPR011990">
    <property type="entry name" value="TPR-like_helical_dom_sf"/>
</dbReference>
<evidence type="ECO:0000313" key="2">
    <source>
        <dbReference type="Proteomes" id="UP001470230"/>
    </source>
</evidence>
<dbReference type="Gene3D" id="1.25.40.10">
    <property type="entry name" value="Tetratricopeptide repeat domain"/>
    <property type="match status" value="1"/>
</dbReference>
<keyword evidence="2" id="KW-1185">Reference proteome</keyword>
<dbReference type="Proteomes" id="UP001470230">
    <property type="component" value="Unassembled WGS sequence"/>
</dbReference>
<accession>A0ABR2L1C4</accession>